<dbReference type="Proteomes" id="UP000182762">
    <property type="component" value="Unassembled WGS sequence"/>
</dbReference>
<accession>A0A1I5YXC6</accession>
<dbReference type="Pfam" id="PF02954">
    <property type="entry name" value="HTH_8"/>
    <property type="match status" value="1"/>
</dbReference>
<evidence type="ECO:0000313" key="7">
    <source>
        <dbReference type="EMBL" id="SFQ48477.1"/>
    </source>
</evidence>
<evidence type="ECO:0000256" key="2">
    <source>
        <dbReference type="ARBA" id="ARBA00022840"/>
    </source>
</evidence>
<evidence type="ECO:0000256" key="4">
    <source>
        <dbReference type="ARBA" id="ARBA00023125"/>
    </source>
</evidence>
<keyword evidence="4" id="KW-0238">DNA-binding</keyword>
<evidence type="ECO:0000256" key="3">
    <source>
        <dbReference type="ARBA" id="ARBA00023015"/>
    </source>
</evidence>
<dbReference type="Pfam" id="PF25601">
    <property type="entry name" value="AAA_lid_14"/>
    <property type="match status" value="1"/>
</dbReference>
<dbReference type="InterPro" id="IPR002078">
    <property type="entry name" value="Sigma_54_int"/>
</dbReference>
<dbReference type="InterPro" id="IPR029016">
    <property type="entry name" value="GAF-like_dom_sf"/>
</dbReference>
<dbReference type="Gene3D" id="3.40.50.300">
    <property type="entry name" value="P-loop containing nucleotide triphosphate hydrolases"/>
    <property type="match status" value="1"/>
</dbReference>
<dbReference type="InterPro" id="IPR003593">
    <property type="entry name" value="AAA+_ATPase"/>
</dbReference>
<dbReference type="PROSITE" id="PS00676">
    <property type="entry name" value="SIGMA54_INTERACT_2"/>
    <property type="match status" value="1"/>
</dbReference>
<dbReference type="GeneID" id="93710313"/>
<comment type="caution">
    <text evidence="7">The sequence shown here is derived from an EMBL/GenBank/DDBJ whole genome shotgun (WGS) entry which is preliminary data.</text>
</comment>
<gene>
    <name evidence="7" type="ORF">SAMN02745910_01614</name>
</gene>
<dbReference type="InterPro" id="IPR058031">
    <property type="entry name" value="AAA_lid_NorR"/>
</dbReference>
<dbReference type="InterPro" id="IPR002197">
    <property type="entry name" value="HTH_Fis"/>
</dbReference>
<keyword evidence="1" id="KW-0547">Nucleotide-binding</keyword>
<dbReference type="SUPFAM" id="SSF52540">
    <property type="entry name" value="P-loop containing nucleoside triphosphate hydrolases"/>
    <property type="match status" value="1"/>
</dbReference>
<dbReference type="PANTHER" id="PTHR32071:SF101">
    <property type="entry name" value="ACETOIN DEHYDROGENASE OPERON TRANSCRIPTIONAL ACTIVATOR ACOR"/>
    <property type="match status" value="1"/>
</dbReference>
<evidence type="ECO:0000259" key="6">
    <source>
        <dbReference type="PROSITE" id="PS50045"/>
    </source>
</evidence>
<dbReference type="InterPro" id="IPR025944">
    <property type="entry name" value="Sigma_54_int_dom_CS"/>
</dbReference>
<reference evidence="7 8" key="1">
    <citation type="submission" date="2016-10" db="EMBL/GenBank/DDBJ databases">
        <authorList>
            <person name="Varghese N."/>
            <person name="Submissions S."/>
        </authorList>
    </citation>
    <scope>NUCLEOTIDE SEQUENCE [LARGE SCALE GENOMIC DNA]</scope>
    <source>
        <strain evidence="7 8">DSM 13796</strain>
    </source>
</reference>
<dbReference type="Gene3D" id="1.10.8.60">
    <property type="match status" value="1"/>
</dbReference>
<evidence type="ECO:0000256" key="5">
    <source>
        <dbReference type="ARBA" id="ARBA00023163"/>
    </source>
</evidence>
<dbReference type="PROSITE" id="PS50045">
    <property type="entry name" value="SIGMA54_INTERACT_4"/>
    <property type="match status" value="1"/>
</dbReference>
<dbReference type="Pfam" id="PF00158">
    <property type="entry name" value="Sigma54_activat"/>
    <property type="match status" value="1"/>
</dbReference>
<dbReference type="InterPro" id="IPR025943">
    <property type="entry name" value="Sigma_54_int_dom_ATP-bd_2"/>
</dbReference>
<dbReference type="PROSITE" id="PS00675">
    <property type="entry name" value="SIGMA54_INTERACT_1"/>
    <property type="match status" value="1"/>
</dbReference>
<dbReference type="PRINTS" id="PR01590">
    <property type="entry name" value="HTHFIS"/>
</dbReference>
<dbReference type="Pfam" id="PF01590">
    <property type="entry name" value="GAF"/>
    <property type="match status" value="1"/>
</dbReference>
<dbReference type="RefSeq" id="WP_064505018.1">
    <property type="nucleotide sequence ID" value="NZ_FOXX01000003.1"/>
</dbReference>
<evidence type="ECO:0000313" key="8">
    <source>
        <dbReference type="Proteomes" id="UP000182762"/>
    </source>
</evidence>
<dbReference type="CDD" id="cd00009">
    <property type="entry name" value="AAA"/>
    <property type="match status" value="1"/>
</dbReference>
<protein>
    <submittedName>
        <fullName evidence="7">Transcriptional regulator of acetoin/glycerol metabolism</fullName>
    </submittedName>
</protein>
<organism evidence="7 8">
    <name type="scientific">Priestia endophytica DSM 13796</name>
    <dbReference type="NCBI Taxonomy" id="1121089"/>
    <lineage>
        <taxon>Bacteria</taxon>
        <taxon>Bacillati</taxon>
        <taxon>Bacillota</taxon>
        <taxon>Bacilli</taxon>
        <taxon>Bacillales</taxon>
        <taxon>Bacillaceae</taxon>
        <taxon>Priestia</taxon>
    </lineage>
</organism>
<dbReference type="Gene3D" id="3.30.450.40">
    <property type="match status" value="1"/>
</dbReference>
<feature type="domain" description="Sigma-54 factor interaction" evidence="6">
    <location>
        <begin position="309"/>
        <end position="534"/>
    </location>
</feature>
<sequence>MIEGSFSLNMWERFIKEGTLEESRLNKRIIESWYRCRSEEVNPNLKVGQHVLNQEQLEKQRSKNSFLIHAALPYMNEIEKFIRETSMVSLLIDAEGYILSMNGAQHVLEKAREINFIEGSCWTEKEVGTNAIGTALQNKEAMIVTGAEHYAKASHEWSCSSAVIRGVEGEVLGVFNISCPAEHAHQSMIVTATSAAYMIEKAQVHLKREEEVALLHNTMEWIESERPLIVCTNEGNVVGASKSVREKKGNWAEISKASLLNEGYDVQFEVPVFSKNRLTAIGYIAYLTPKRHKNRDSFFVSAPFIFNGAKSVSKAFQYTLTEAKCAAPTEASVYLSGETGAGKEMIARAIHENSGRKNGPFIALNCGALPKNLLESELFGYEEGAFTGAKRGGYKGKFLQANGGTLFLDEIGDLPFAMQTALLRVLQERVVTPLGSEEEKSIDVRIITATHQDLKVLVKQGKFREDLYYRLHIYPVHVPSLRSRKEDIPHLVQYFCERYNWDVTLSPLFLKKLAHYDWPGNIRELFNMLHRIKIVEEAKGEGVENILENILLNSLSSYSEREEKKLPSLSFREELQKEKMKTALRETNGNITLAAKLINVPRSTFYRRLQKYNLH</sequence>
<dbReference type="InterPro" id="IPR009057">
    <property type="entry name" value="Homeodomain-like_sf"/>
</dbReference>
<dbReference type="InterPro" id="IPR025662">
    <property type="entry name" value="Sigma_54_int_dom_ATP-bd_1"/>
</dbReference>
<dbReference type="SMART" id="SM00382">
    <property type="entry name" value="AAA"/>
    <property type="match status" value="1"/>
</dbReference>
<dbReference type="EMBL" id="FOXX01000003">
    <property type="protein sequence ID" value="SFQ48477.1"/>
    <property type="molecule type" value="Genomic_DNA"/>
</dbReference>
<name>A0A1I5YXC6_9BACI</name>
<proteinExistence type="predicted"/>
<keyword evidence="3" id="KW-0805">Transcription regulation</keyword>
<dbReference type="InterPro" id="IPR027417">
    <property type="entry name" value="P-loop_NTPase"/>
</dbReference>
<dbReference type="PANTHER" id="PTHR32071">
    <property type="entry name" value="TRANSCRIPTIONAL REGULATORY PROTEIN"/>
    <property type="match status" value="1"/>
</dbReference>
<evidence type="ECO:0000256" key="1">
    <source>
        <dbReference type="ARBA" id="ARBA00022741"/>
    </source>
</evidence>
<keyword evidence="5" id="KW-0804">Transcription</keyword>
<dbReference type="SUPFAM" id="SSF46689">
    <property type="entry name" value="Homeodomain-like"/>
    <property type="match status" value="1"/>
</dbReference>
<dbReference type="InterPro" id="IPR003018">
    <property type="entry name" value="GAF"/>
</dbReference>
<dbReference type="PROSITE" id="PS00688">
    <property type="entry name" value="SIGMA54_INTERACT_3"/>
    <property type="match status" value="1"/>
</dbReference>
<keyword evidence="8" id="KW-1185">Reference proteome</keyword>
<keyword evidence="2" id="KW-0067">ATP-binding</keyword>
<dbReference type="Gene3D" id="1.10.10.60">
    <property type="entry name" value="Homeodomain-like"/>
    <property type="match status" value="1"/>
</dbReference>